<accession>A0AC34FTI7</accession>
<dbReference type="Proteomes" id="UP000887579">
    <property type="component" value="Unplaced"/>
</dbReference>
<name>A0AC34FTI7_9BILA</name>
<evidence type="ECO:0000313" key="2">
    <source>
        <dbReference type="WBParaSite" id="ES5_v2.g20396.t1"/>
    </source>
</evidence>
<organism evidence="1 2">
    <name type="scientific">Panagrolaimus sp. ES5</name>
    <dbReference type="NCBI Taxonomy" id="591445"/>
    <lineage>
        <taxon>Eukaryota</taxon>
        <taxon>Metazoa</taxon>
        <taxon>Ecdysozoa</taxon>
        <taxon>Nematoda</taxon>
        <taxon>Chromadorea</taxon>
        <taxon>Rhabditida</taxon>
        <taxon>Tylenchina</taxon>
        <taxon>Panagrolaimomorpha</taxon>
        <taxon>Panagrolaimoidea</taxon>
        <taxon>Panagrolaimidae</taxon>
        <taxon>Panagrolaimus</taxon>
    </lineage>
</organism>
<reference evidence="2" key="1">
    <citation type="submission" date="2022-11" db="UniProtKB">
        <authorList>
            <consortium name="WormBaseParasite"/>
        </authorList>
    </citation>
    <scope>IDENTIFICATION</scope>
</reference>
<evidence type="ECO:0000313" key="1">
    <source>
        <dbReference type="Proteomes" id="UP000887579"/>
    </source>
</evidence>
<proteinExistence type="predicted"/>
<protein>
    <submittedName>
        <fullName evidence="2">Tail specific protease domain-containing protein</fullName>
    </submittedName>
</protein>
<dbReference type="WBParaSite" id="ES5_v2.g20396.t1">
    <property type="protein sequence ID" value="ES5_v2.g20396.t1"/>
    <property type="gene ID" value="ES5_v2.g20396"/>
</dbReference>
<sequence>MSSSKKVEENTLSFYGFIGNKNGVLKVTIVDTKTEKIVKKLSFIVKEKYENVKVFVQNIPSIFTKNFKTVIIQLFEFETSEYPNNYQFCKVIRNYFDFIKIPYYFISGQNYLHTTLLAASNITAKVNDYVSFVSLINDDYIVEKYQFSENGHNFFGIGKISSSRKPEIIKKQFLGFTNSAPKIVPFTLIFGSKNNAAAEKLQNVMPISDGFVVVDIQENGGAEIQGIVEISKWILDNKNIKCYFLPKCCTEFLVVGKYGGKILPNVLTKLNSGLPSKNEGLFARSNIEYFEAYSTLGRDYVYLSQLHLDKNCHRYNIICNVDINNFVFYQVKTIIIEQIKNLPTTLNKIVDSKIPVIGFPDNLSFMCICGDDGYKFVDEWNGVYGEELFISFADEKPKYCRQAVEDCKIKPTSVIFDILKILSMPANQIEPHLSWTFKITKDSENPVLIEFDNFDGTKKAASPTLLMAMLLKEHLKVMKKESGKKPKEIAFWSLDSFNAEEKKLVKNALKEACKLLKVNCSFVDIDF</sequence>